<sequence>MKNNAAVRAGKKKKRRAGLIAVLAAVVIAAAALVGWLQIDKEHKEAAGVPLHMADFSRLRDGVYTGGYQGGMYGWRANSAQVTVQGGRVVSIRLLEESMKYNDTAARDALYDRVVKNQSLQVDVISGATLTSKGYLMAVQNALLQAGG</sequence>
<feature type="domain" description="FMN-binding" evidence="1">
    <location>
        <begin position="74"/>
        <end position="146"/>
    </location>
</feature>
<dbReference type="Gene3D" id="3.90.1010.20">
    <property type="match status" value="1"/>
</dbReference>
<name>A0A1M5Z1M2_9FIRM</name>
<proteinExistence type="predicted"/>
<dbReference type="AlphaFoldDB" id="A0A1M5Z1M2"/>
<keyword evidence="3" id="KW-1185">Reference proteome</keyword>
<dbReference type="Pfam" id="PF04205">
    <property type="entry name" value="FMN_bind"/>
    <property type="match status" value="1"/>
</dbReference>
<gene>
    <name evidence="2" type="ORF">SAMN02745823_03109</name>
</gene>
<dbReference type="SMART" id="SM00900">
    <property type="entry name" value="FMN_bind"/>
    <property type="match status" value="1"/>
</dbReference>
<dbReference type="Proteomes" id="UP000183995">
    <property type="component" value="Unassembled WGS sequence"/>
</dbReference>
<dbReference type="STRING" id="1123282.SAMN02745823_03109"/>
<evidence type="ECO:0000313" key="3">
    <source>
        <dbReference type="Proteomes" id="UP000183995"/>
    </source>
</evidence>
<dbReference type="InterPro" id="IPR007329">
    <property type="entry name" value="FMN-bd"/>
</dbReference>
<dbReference type="OrthoDB" id="307864at2"/>
<organism evidence="2 3">
    <name type="scientific">Sporobacter termitidis DSM 10068</name>
    <dbReference type="NCBI Taxonomy" id="1123282"/>
    <lineage>
        <taxon>Bacteria</taxon>
        <taxon>Bacillati</taxon>
        <taxon>Bacillota</taxon>
        <taxon>Clostridia</taxon>
        <taxon>Eubacteriales</taxon>
        <taxon>Oscillospiraceae</taxon>
        <taxon>Sporobacter</taxon>
    </lineage>
</organism>
<dbReference type="RefSeq" id="WP_073080872.1">
    <property type="nucleotide sequence ID" value="NZ_FQXV01000012.1"/>
</dbReference>
<accession>A0A1M5Z1M2</accession>
<reference evidence="2 3" key="1">
    <citation type="submission" date="2016-11" db="EMBL/GenBank/DDBJ databases">
        <authorList>
            <person name="Jaros S."/>
            <person name="Januszkiewicz K."/>
            <person name="Wedrychowicz H."/>
        </authorList>
    </citation>
    <scope>NUCLEOTIDE SEQUENCE [LARGE SCALE GENOMIC DNA]</scope>
    <source>
        <strain evidence="2 3">DSM 10068</strain>
    </source>
</reference>
<protein>
    <submittedName>
        <fullName evidence="2">FMN-binding domain-containing protein</fullName>
    </submittedName>
</protein>
<dbReference type="GO" id="GO:0010181">
    <property type="term" value="F:FMN binding"/>
    <property type="evidence" value="ECO:0007669"/>
    <property type="project" value="InterPro"/>
</dbReference>
<dbReference type="EMBL" id="FQXV01000012">
    <property type="protein sequence ID" value="SHI18165.1"/>
    <property type="molecule type" value="Genomic_DNA"/>
</dbReference>
<dbReference type="GO" id="GO:0016020">
    <property type="term" value="C:membrane"/>
    <property type="evidence" value="ECO:0007669"/>
    <property type="project" value="InterPro"/>
</dbReference>
<evidence type="ECO:0000313" key="2">
    <source>
        <dbReference type="EMBL" id="SHI18165.1"/>
    </source>
</evidence>
<evidence type="ECO:0000259" key="1">
    <source>
        <dbReference type="SMART" id="SM00900"/>
    </source>
</evidence>